<reference evidence="1" key="1">
    <citation type="submission" date="2023-06" db="EMBL/GenBank/DDBJ databases">
        <title>Uncultivated large filamentous bacteria from sulfidic sediments reveal new species and different genomic features in energy metabolism and defense.</title>
        <authorList>
            <person name="Fonseca A."/>
        </authorList>
    </citation>
    <scope>NUCLEOTIDE SEQUENCE</scope>
    <source>
        <strain evidence="1">HSG4</strain>
    </source>
</reference>
<organism evidence="1 2">
    <name type="scientific">Candidatus Marithioploca araucensis</name>
    <dbReference type="NCBI Taxonomy" id="70273"/>
    <lineage>
        <taxon>Bacteria</taxon>
        <taxon>Pseudomonadati</taxon>
        <taxon>Pseudomonadota</taxon>
        <taxon>Gammaproteobacteria</taxon>
        <taxon>Thiotrichales</taxon>
        <taxon>Thiotrichaceae</taxon>
        <taxon>Candidatus Marithioploca</taxon>
    </lineage>
</organism>
<dbReference type="Pfam" id="PF14103">
    <property type="entry name" value="DUF4276"/>
    <property type="match status" value="1"/>
</dbReference>
<name>A0ABT7VW56_9GAMM</name>
<proteinExistence type="predicted"/>
<accession>A0ABT7VW56</accession>
<sequence>MRIVFLLEEESMRETLKVLLPKLLPDEIAFQLLSYEGKQDLEKAIIHQLRQWRIPQTYFVIMRDQNSDDCIKLKQRLKKLCQQAGKPNALIRIVCHELEAWFLGDLAAVEKAFNIKGLA</sequence>
<dbReference type="InterPro" id="IPR025455">
    <property type="entry name" value="DUF4276"/>
</dbReference>
<evidence type="ECO:0000313" key="2">
    <source>
        <dbReference type="Proteomes" id="UP001171945"/>
    </source>
</evidence>
<dbReference type="Proteomes" id="UP001171945">
    <property type="component" value="Unassembled WGS sequence"/>
</dbReference>
<protein>
    <submittedName>
        <fullName evidence="1">DUF4276 family protein</fullName>
    </submittedName>
</protein>
<gene>
    <name evidence="1" type="ORF">QUF54_10605</name>
</gene>
<feature type="non-terminal residue" evidence="1">
    <location>
        <position position="119"/>
    </location>
</feature>
<comment type="caution">
    <text evidence="1">The sequence shown here is derived from an EMBL/GenBank/DDBJ whole genome shotgun (WGS) entry which is preliminary data.</text>
</comment>
<keyword evidence="2" id="KW-1185">Reference proteome</keyword>
<evidence type="ECO:0000313" key="1">
    <source>
        <dbReference type="EMBL" id="MDM8563791.1"/>
    </source>
</evidence>
<dbReference type="EMBL" id="JAUCGM010000875">
    <property type="protein sequence ID" value="MDM8563791.1"/>
    <property type="molecule type" value="Genomic_DNA"/>
</dbReference>